<evidence type="ECO:0000313" key="3">
    <source>
        <dbReference type="Proteomes" id="UP001202831"/>
    </source>
</evidence>
<proteinExistence type="predicted"/>
<protein>
    <submittedName>
        <fullName evidence="2">Tn7 transposase TnsA N-terminal domain-containing protein</fullName>
    </submittedName>
</protein>
<reference evidence="2 3" key="1">
    <citation type="submission" date="2022-01" db="EMBL/GenBank/DDBJ databases">
        <title>Whole genome-based taxonomy of the Shewanellaceae.</title>
        <authorList>
            <person name="Martin-Rodriguez A.J."/>
        </authorList>
    </citation>
    <scope>NUCLEOTIDE SEQUENCE [LARGE SCALE GENOMIC DNA]</scope>
    <source>
        <strain evidence="2 3">DSM 21332</strain>
    </source>
</reference>
<dbReference type="InterPro" id="IPR014833">
    <property type="entry name" value="TnsA_N"/>
</dbReference>
<gene>
    <name evidence="2" type="ORF">L2725_20025</name>
</gene>
<comment type="caution">
    <text evidence="2">The sequence shown here is derived from an EMBL/GenBank/DDBJ whole genome shotgun (WGS) entry which is preliminary data.</text>
</comment>
<sequence>MYSKKTGGLLKVESHLELIIACKLTCNPQVVSFAAQPESLHCEYRGKQARYTPDFLVQYTNGTFEYLEVHPEVFIDQEFKERLAHFSRYSYRESGVAIRLVTDAGLTYMERENVKLLANRMSPGGELTVQLCSLPDRLTFAELIKHLNGVVSSPIEEAYTLVALGYYHFDRQKLLSTSTLLFKESL</sequence>
<evidence type="ECO:0000259" key="1">
    <source>
        <dbReference type="Pfam" id="PF08722"/>
    </source>
</evidence>
<organism evidence="2 3">
    <name type="scientific">Shewanella corallii</name>
    <dbReference type="NCBI Taxonomy" id="560080"/>
    <lineage>
        <taxon>Bacteria</taxon>
        <taxon>Pseudomonadati</taxon>
        <taxon>Pseudomonadota</taxon>
        <taxon>Gammaproteobacteria</taxon>
        <taxon>Alteromonadales</taxon>
        <taxon>Shewanellaceae</taxon>
        <taxon>Shewanella</taxon>
    </lineage>
</organism>
<evidence type="ECO:0000313" key="2">
    <source>
        <dbReference type="EMBL" id="MCL2916032.1"/>
    </source>
</evidence>
<accession>A0ABT0NC25</accession>
<dbReference type="RefSeq" id="WP_249250587.1">
    <property type="nucleotide sequence ID" value="NZ_JAKIKT010000010.1"/>
</dbReference>
<name>A0ABT0NC25_9GAMM</name>
<dbReference type="Pfam" id="PF08722">
    <property type="entry name" value="Tn7_TnsA-like_N"/>
    <property type="match status" value="1"/>
</dbReference>
<feature type="domain" description="TnsA endonuclease N-terminal" evidence="1">
    <location>
        <begin position="27"/>
        <end position="102"/>
    </location>
</feature>
<keyword evidence="3" id="KW-1185">Reference proteome</keyword>
<dbReference type="Proteomes" id="UP001202831">
    <property type="component" value="Unassembled WGS sequence"/>
</dbReference>
<dbReference type="Gene3D" id="3.40.91.30">
    <property type="match status" value="1"/>
</dbReference>
<dbReference type="EMBL" id="JAKIKT010000010">
    <property type="protein sequence ID" value="MCL2916032.1"/>
    <property type="molecule type" value="Genomic_DNA"/>
</dbReference>